<organism evidence="1 2">
    <name type="scientific">Guyparkeria halophila</name>
    <dbReference type="NCBI Taxonomy" id="47960"/>
    <lineage>
        <taxon>Bacteria</taxon>
        <taxon>Pseudomonadati</taxon>
        <taxon>Pseudomonadota</taxon>
        <taxon>Gammaproteobacteria</taxon>
        <taxon>Chromatiales</taxon>
        <taxon>Thioalkalibacteraceae</taxon>
        <taxon>Guyparkeria</taxon>
    </lineage>
</organism>
<proteinExistence type="predicted"/>
<evidence type="ECO:0008006" key="3">
    <source>
        <dbReference type="Google" id="ProtNLM"/>
    </source>
</evidence>
<keyword evidence="2" id="KW-1185">Reference proteome</keyword>
<name>A0A6I6D2Y0_9GAMM</name>
<evidence type="ECO:0000313" key="2">
    <source>
        <dbReference type="Proteomes" id="UP000427716"/>
    </source>
</evidence>
<protein>
    <recommendedName>
        <fullName evidence="3">HNH endonuclease</fullName>
    </recommendedName>
</protein>
<dbReference type="RefSeq" id="WP_156574914.1">
    <property type="nucleotide sequence ID" value="NZ_CP046415.1"/>
</dbReference>
<sequence length="276" mass="30012">MIWCPYTDKEISPDDASREHIIPLSLGGLDGFEIPVDKEFNSRVGAKLDGALANDFLVALSRNAHDIRGHSKRRPVVTVKKSADADTGSPLQVTFDQAGGLKMWCPINNKYVEEPGKKLSSQVNISTDIDISFVAKVALSAGYFAYGECFQGCVRHDELRLMMNNTPRDLEAKNANIDTLVDGRFSSNSADELKIFRLLCKAVSPASIVGLVPSPGRLGVFVGILGSYMGMVNVPAVVDDFPNEGVYDLGHVICPQNGDLVRVSFRRALQKLVGDV</sequence>
<gene>
    <name evidence="1" type="ORF">GM160_09975</name>
</gene>
<reference evidence="1 2" key="1">
    <citation type="submission" date="2019-11" db="EMBL/GenBank/DDBJ databases">
        <authorList>
            <person name="Zhang J."/>
            <person name="Sun C."/>
        </authorList>
    </citation>
    <scope>NUCLEOTIDE SEQUENCE [LARGE SCALE GENOMIC DNA]</scope>
    <source>
        <strain evidence="2">sp2</strain>
    </source>
</reference>
<dbReference type="Proteomes" id="UP000427716">
    <property type="component" value="Chromosome"/>
</dbReference>
<dbReference type="EMBL" id="CP046415">
    <property type="protein sequence ID" value="QGT79188.1"/>
    <property type="molecule type" value="Genomic_DNA"/>
</dbReference>
<accession>A0A6I6D2Y0</accession>
<evidence type="ECO:0000313" key="1">
    <source>
        <dbReference type="EMBL" id="QGT79188.1"/>
    </source>
</evidence>
<dbReference type="KEGG" id="ghl:GM160_09975"/>
<dbReference type="AlphaFoldDB" id="A0A6I6D2Y0"/>